<dbReference type="PANTHER" id="PTHR22946">
    <property type="entry name" value="DIENELACTONE HYDROLASE DOMAIN-CONTAINING PROTEIN-RELATED"/>
    <property type="match status" value="1"/>
</dbReference>
<reference evidence="4" key="1">
    <citation type="journal article" date="2019" name="Int. J. Syst. Evol. Microbiol.">
        <title>The Global Catalogue of Microorganisms (GCM) 10K type strain sequencing project: providing services to taxonomists for standard genome sequencing and annotation.</title>
        <authorList>
            <consortium name="The Broad Institute Genomics Platform"/>
            <consortium name="The Broad Institute Genome Sequencing Center for Infectious Disease"/>
            <person name="Wu L."/>
            <person name="Ma J."/>
        </authorList>
    </citation>
    <scope>NUCLEOTIDE SEQUENCE [LARGE SCALE GENOMIC DNA]</scope>
    <source>
        <strain evidence="4">KCTC 32255</strain>
    </source>
</reference>
<keyword evidence="4" id="KW-1185">Reference proteome</keyword>
<evidence type="ECO:0000259" key="2">
    <source>
        <dbReference type="Pfam" id="PF20408"/>
    </source>
</evidence>
<gene>
    <name evidence="3" type="ORF">ACFQGD_14515</name>
</gene>
<dbReference type="Proteomes" id="UP001596337">
    <property type="component" value="Unassembled WGS sequence"/>
</dbReference>
<dbReference type="Pfam" id="PF20408">
    <property type="entry name" value="Abhydrolase_11"/>
    <property type="match status" value="1"/>
</dbReference>
<comment type="similarity">
    <text evidence="1">Belongs to the AB hydrolase superfamily.</text>
</comment>
<dbReference type="EMBL" id="JBHSXX010000001">
    <property type="protein sequence ID" value="MFC6868354.1"/>
    <property type="molecule type" value="Genomic_DNA"/>
</dbReference>
<dbReference type="InterPro" id="IPR046879">
    <property type="entry name" value="KANL3/Tex30_Abhydrolase"/>
</dbReference>
<organism evidence="3 4">
    <name type="scientific">Haloechinothrix salitolerans</name>
    <dbReference type="NCBI Taxonomy" id="926830"/>
    <lineage>
        <taxon>Bacteria</taxon>
        <taxon>Bacillati</taxon>
        <taxon>Actinomycetota</taxon>
        <taxon>Actinomycetes</taxon>
        <taxon>Pseudonocardiales</taxon>
        <taxon>Pseudonocardiaceae</taxon>
        <taxon>Haloechinothrix</taxon>
    </lineage>
</organism>
<evidence type="ECO:0000313" key="3">
    <source>
        <dbReference type="EMBL" id="MFC6868354.1"/>
    </source>
</evidence>
<dbReference type="RefSeq" id="WP_345398445.1">
    <property type="nucleotide sequence ID" value="NZ_BAABLA010000028.1"/>
</dbReference>
<comment type="caution">
    <text evidence="3">The sequence shown here is derived from an EMBL/GenBank/DDBJ whole genome shotgun (WGS) entry which is preliminary data.</text>
</comment>
<evidence type="ECO:0000256" key="1">
    <source>
        <dbReference type="ARBA" id="ARBA00008645"/>
    </source>
</evidence>
<proteinExistence type="inferred from homology"/>
<keyword evidence="3" id="KW-0378">Hydrolase</keyword>
<protein>
    <submittedName>
        <fullName evidence="3">Dienelactone hydrolase family protein</fullName>
        <ecNumber evidence="3">3.1.-.-</ecNumber>
    </submittedName>
</protein>
<dbReference type="SUPFAM" id="SSF53474">
    <property type="entry name" value="alpha/beta-Hydrolases"/>
    <property type="match status" value="1"/>
</dbReference>
<accession>A0ABW2C0R1</accession>
<dbReference type="Gene3D" id="3.40.50.1820">
    <property type="entry name" value="alpha/beta hydrolase"/>
    <property type="match status" value="1"/>
</dbReference>
<sequence>MTVPVTIPSGGTELSGDLVVPADAVGAVVFAHGSGSSRFSSRNRAVARSLQDRRLATLLFDLLDENEDRYDRQTARHRFDIDMLTPRLVRALEHVAGHAATAGLPIAAFGASTGAAVALRAAAQRPDLVRAVVSRGGRPDLAGDDLANVRAPTLLLVGERDPEVITLNQQAATQLSAEHELRVVPGATHLFEEAGALEQVADHAGEWFERHLAGE</sequence>
<evidence type="ECO:0000313" key="4">
    <source>
        <dbReference type="Proteomes" id="UP001596337"/>
    </source>
</evidence>
<dbReference type="InterPro" id="IPR050261">
    <property type="entry name" value="FrsA_esterase"/>
</dbReference>
<dbReference type="InterPro" id="IPR029058">
    <property type="entry name" value="AB_hydrolase_fold"/>
</dbReference>
<name>A0ABW2C0R1_9PSEU</name>
<feature type="domain" description="KANL3/Tex30 alpha/beta hydrolase-like" evidence="2">
    <location>
        <begin position="27"/>
        <end position="194"/>
    </location>
</feature>
<dbReference type="EC" id="3.1.-.-" evidence="3"/>
<dbReference type="GO" id="GO:0016787">
    <property type="term" value="F:hydrolase activity"/>
    <property type="evidence" value="ECO:0007669"/>
    <property type="project" value="UniProtKB-KW"/>
</dbReference>